<feature type="region of interest" description="Disordered" evidence="2">
    <location>
        <begin position="240"/>
        <end position="263"/>
    </location>
</feature>
<accession>A0ABR8RJ80</accession>
<sequence length="263" mass="30349">MKSLAELTKKNPLFNDDLYISVSELIEVITNHSDGNEDDVITYLVQGLDADSILVHQKTITIGYHDINHDFIVFLTDDGLEPLKFTELSNKFDLSNHFLPKNELAKVRNIEQLDIELLSDFNCERVQDDKRLSDSEAQLSYKKVIQKLEKENNQLRETLAQNNTELSLVHDWQSMESYIYPPELHIAIIMWEKMYASDEITSQHLTKHSDRFRNIAIKMGLTKDSAPVALIERLQTITTPQDKKQSSDLEKLKSILESDKNDT</sequence>
<evidence type="ECO:0000313" key="3">
    <source>
        <dbReference type="EMBL" id="MBD7947838.1"/>
    </source>
</evidence>
<evidence type="ECO:0000313" key="4">
    <source>
        <dbReference type="Proteomes" id="UP000606724"/>
    </source>
</evidence>
<evidence type="ECO:0000256" key="2">
    <source>
        <dbReference type="SAM" id="MobiDB-lite"/>
    </source>
</evidence>
<dbReference type="EMBL" id="JACSQR010000017">
    <property type="protein sequence ID" value="MBD7947838.1"/>
    <property type="molecule type" value="Genomic_DNA"/>
</dbReference>
<protein>
    <submittedName>
        <fullName evidence="3">Uncharacterized protein</fullName>
    </submittedName>
</protein>
<gene>
    <name evidence="3" type="ORF">H9653_07385</name>
</gene>
<keyword evidence="1" id="KW-0175">Coiled coil</keyword>
<organism evidence="3 4">
    <name type="scientific">Psychrobacter communis</name>
    <dbReference type="NCBI Taxonomy" id="2762238"/>
    <lineage>
        <taxon>Bacteria</taxon>
        <taxon>Pseudomonadati</taxon>
        <taxon>Pseudomonadota</taxon>
        <taxon>Gammaproteobacteria</taxon>
        <taxon>Moraxellales</taxon>
        <taxon>Moraxellaceae</taxon>
        <taxon>Psychrobacter</taxon>
    </lineage>
</organism>
<keyword evidence="4" id="KW-1185">Reference proteome</keyword>
<dbReference type="RefSeq" id="WP_191691569.1">
    <property type="nucleotide sequence ID" value="NZ_JACSQR010000017.1"/>
</dbReference>
<feature type="coiled-coil region" evidence="1">
    <location>
        <begin position="138"/>
        <end position="165"/>
    </location>
</feature>
<evidence type="ECO:0000256" key="1">
    <source>
        <dbReference type="SAM" id="Coils"/>
    </source>
</evidence>
<reference evidence="3 4" key="1">
    <citation type="submission" date="2020-08" db="EMBL/GenBank/DDBJ databases">
        <title>A Genomic Blueprint of the Chicken Gut Microbiome.</title>
        <authorList>
            <person name="Gilroy R."/>
            <person name="Ravi A."/>
            <person name="Getino M."/>
            <person name="Pursley I."/>
            <person name="Horton D.L."/>
            <person name="Alikhan N.-F."/>
            <person name="Baker D."/>
            <person name="Gharbi K."/>
            <person name="Hall N."/>
            <person name="Watson M."/>
            <person name="Adriaenssens E.M."/>
            <person name="Foster-Nyarko E."/>
            <person name="Jarju S."/>
            <person name="Secka A."/>
            <person name="Antonio M."/>
            <person name="Oren A."/>
            <person name="Chaudhuri R."/>
            <person name="La Ragione R.M."/>
            <person name="Hildebrand F."/>
            <person name="Pallen M.J."/>
        </authorList>
    </citation>
    <scope>NUCLEOTIDE SEQUENCE [LARGE SCALE GENOMIC DNA]</scope>
    <source>
        <strain evidence="3 4">Sa4CVA2</strain>
    </source>
</reference>
<feature type="compositionally biased region" description="Basic and acidic residues" evidence="2">
    <location>
        <begin position="241"/>
        <end position="263"/>
    </location>
</feature>
<name>A0ABR8RJ80_9GAMM</name>
<dbReference type="Proteomes" id="UP000606724">
    <property type="component" value="Unassembled WGS sequence"/>
</dbReference>
<proteinExistence type="predicted"/>
<comment type="caution">
    <text evidence="3">The sequence shown here is derived from an EMBL/GenBank/DDBJ whole genome shotgun (WGS) entry which is preliminary data.</text>
</comment>